<protein>
    <submittedName>
        <fullName evidence="3">Uncharacterized protein</fullName>
    </submittedName>
</protein>
<dbReference type="InterPro" id="IPR045501">
    <property type="entry name" value="DUF6490"/>
</dbReference>
<feature type="transmembrane region" description="Helical" evidence="2">
    <location>
        <begin position="248"/>
        <end position="266"/>
    </location>
</feature>
<evidence type="ECO:0000313" key="4">
    <source>
        <dbReference type="Proteomes" id="UP000823388"/>
    </source>
</evidence>
<keyword evidence="4" id="KW-1185">Reference proteome</keyword>
<feature type="transmembrane region" description="Helical" evidence="2">
    <location>
        <begin position="272"/>
        <end position="294"/>
    </location>
</feature>
<keyword evidence="2" id="KW-0472">Membrane</keyword>
<gene>
    <name evidence="3" type="ORF">PVAP13_4KG039774</name>
</gene>
<evidence type="ECO:0000313" key="3">
    <source>
        <dbReference type="EMBL" id="KAG2609380.1"/>
    </source>
</evidence>
<dbReference type="EMBL" id="CM029043">
    <property type="protein sequence ID" value="KAG2609380.1"/>
    <property type="molecule type" value="Genomic_DNA"/>
</dbReference>
<accession>A0A8T0TEI5</accession>
<dbReference type="Proteomes" id="UP000823388">
    <property type="component" value="Chromosome 4K"/>
</dbReference>
<feature type="transmembrane region" description="Helical" evidence="2">
    <location>
        <begin position="214"/>
        <end position="232"/>
    </location>
</feature>
<keyword evidence="2" id="KW-1133">Transmembrane helix</keyword>
<dbReference type="PANTHER" id="PTHR46610:SF14">
    <property type="entry name" value="OS06G0146800 PROTEIN"/>
    <property type="match status" value="1"/>
</dbReference>
<dbReference type="PANTHER" id="PTHR46610">
    <property type="entry name" value="OS05G0181300 PROTEIN"/>
    <property type="match status" value="1"/>
</dbReference>
<comment type="caution">
    <text evidence="3">The sequence shown here is derived from an EMBL/GenBank/DDBJ whole genome shotgun (WGS) entry which is preliminary data.</text>
</comment>
<organism evidence="3 4">
    <name type="scientific">Panicum virgatum</name>
    <name type="common">Blackwell switchgrass</name>
    <dbReference type="NCBI Taxonomy" id="38727"/>
    <lineage>
        <taxon>Eukaryota</taxon>
        <taxon>Viridiplantae</taxon>
        <taxon>Streptophyta</taxon>
        <taxon>Embryophyta</taxon>
        <taxon>Tracheophyta</taxon>
        <taxon>Spermatophyta</taxon>
        <taxon>Magnoliopsida</taxon>
        <taxon>Liliopsida</taxon>
        <taxon>Poales</taxon>
        <taxon>Poaceae</taxon>
        <taxon>PACMAD clade</taxon>
        <taxon>Panicoideae</taxon>
        <taxon>Panicodae</taxon>
        <taxon>Paniceae</taxon>
        <taxon>Panicinae</taxon>
        <taxon>Panicum</taxon>
        <taxon>Panicum sect. Hiantes</taxon>
    </lineage>
</organism>
<proteinExistence type="predicted"/>
<dbReference type="Pfam" id="PF20100">
    <property type="entry name" value="DUF6490"/>
    <property type="match status" value="1"/>
</dbReference>
<evidence type="ECO:0000256" key="1">
    <source>
        <dbReference type="SAM" id="MobiDB-lite"/>
    </source>
</evidence>
<sequence length="296" mass="32079">MMGGVKGWRRVDDDGKGLGRTEAECETEEAGAGGMRVQRRRSTSSPGATQRATPDCGSSRAEARGPCLPSPPLIIRGRTMTRASLVWPILCQPRKMVAPLGYFLPPRHLQGSRDFLTSRDFSRRGESGTSTAFLESDSSYKWRGGNMLVVEFWRVREATSVAAPSYCPASQLVLRLGLAPMNFARHGALTKLGFATLTCNSALAIYRSRDDPRAVAFVAGAYGAIALLFHLLRRFERGEEGGGRTTRAAVWALTTLLTAMFASRVAPLMPPAVAALVWIMAAGTAGTGFWALFIHR</sequence>
<keyword evidence="2" id="KW-0812">Transmembrane</keyword>
<dbReference type="AlphaFoldDB" id="A0A8T0TEI5"/>
<reference evidence="3" key="1">
    <citation type="submission" date="2020-05" db="EMBL/GenBank/DDBJ databases">
        <title>WGS assembly of Panicum virgatum.</title>
        <authorList>
            <person name="Lovell J.T."/>
            <person name="Jenkins J."/>
            <person name="Shu S."/>
            <person name="Juenger T.E."/>
            <person name="Schmutz J."/>
        </authorList>
    </citation>
    <scope>NUCLEOTIDE SEQUENCE</scope>
    <source>
        <strain evidence="3">AP13</strain>
    </source>
</reference>
<evidence type="ECO:0000256" key="2">
    <source>
        <dbReference type="SAM" id="Phobius"/>
    </source>
</evidence>
<feature type="compositionally biased region" description="Polar residues" evidence="1">
    <location>
        <begin position="43"/>
        <end position="52"/>
    </location>
</feature>
<name>A0A8T0TEI5_PANVG</name>
<feature type="compositionally biased region" description="Basic and acidic residues" evidence="1">
    <location>
        <begin position="9"/>
        <end position="23"/>
    </location>
</feature>
<feature type="region of interest" description="Disordered" evidence="1">
    <location>
        <begin position="1"/>
        <end position="72"/>
    </location>
</feature>